<dbReference type="GO" id="GO:0006355">
    <property type="term" value="P:regulation of DNA-templated transcription"/>
    <property type="evidence" value="ECO:0007669"/>
    <property type="project" value="InterPro"/>
</dbReference>
<dbReference type="Pfam" id="PF14532">
    <property type="entry name" value="Sigma54_activ_2"/>
    <property type="match status" value="1"/>
</dbReference>
<dbReference type="InterPro" id="IPR009057">
    <property type="entry name" value="Homeodomain-like_sf"/>
</dbReference>
<keyword evidence="2" id="KW-0067">ATP-binding</keyword>
<evidence type="ECO:0000256" key="4">
    <source>
        <dbReference type="ARBA" id="ARBA00023163"/>
    </source>
</evidence>
<accession>A0A517ZI52</accession>
<keyword evidence="1" id="KW-0547">Nucleotide-binding</keyword>
<dbReference type="InterPro" id="IPR058031">
    <property type="entry name" value="AAA_lid_NorR"/>
</dbReference>
<evidence type="ECO:0000259" key="6">
    <source>
        <dbReference type="PROSITE" id="PS50112"/>
    </source>
</evidence>
<dbReference type="InterPro" id="IPR002078">
    <property type="entry name" value="Sigma_54_int"/>
</dbReference>
<keyword evidence="8" id="KW-1185">Reference proteome</keyword>
<dbReference type="PANTHER" id="PTHR32071">
    <property type="entry name" value="TRANSCRIPTIONAL REGULATORY PROTEIN"/>
    <property type="match status" value="1"/>
</dbReference>
<feature type="domain" description="PAS" evidence="6">
    <location>
        <begin position="7"/>
        <end position="52"/>
    </location>
</feature>
<evidence type="ECO:0000256" key="3">
    <source>
        <dbReference type="ARBA" id="ARBA00023015"/>
    </source>
</evidence>
<dbReference type="PROSITE" id="PS50045">
    <property type="entry name" value="SIGMA54_INTERACT_4"/>
    <property type="match status" value="1"/>
</dbReference>
<dbReference type="GO" id="GO:0043565">
    <property type="term" value="F:sequence-specific DNA binding"/>
    <property type="evidence" value="ECO:0007669"/>
    <property type="project" value="InterPro"/>
</dbReference>
<evidence type="ECO:0000313" key="8">
    <source>
        <dbReference type="Proteomes" id="UP000319383"/>
    </source>
</evidence>
<feature type="domain" description="Sigma-54 factor interaction" evidence="5">
    <location>
        <begin position="158"/>
        <end position="372"/>
    </location>
</feature>
<dbReference type="SUPFAM" id="SSF52540">
    <property type="entry name" value="P-loop containing nucleoside triphosphate hydrolases"/>
    <property type="match status" value="1"/>
</dbReference>
<dbReference type="Gene3D" id="3.30.450.20">
    <property type="entry name" value="PAS domain"/>
    <property type="match status" value="1"/>
</dbReference>
<proteinExistence type="predicted"/>
<sequence length="463" mass="50814">MKRRHTTTGNLTRLLGGGSTPLFVMNGQRKLLVFNRGCEELTGFAAEDVVGRISHYGSSGETPVEELTAGLCPPPEVLAGEQRSTPAYLTTTTGASLPRMLNFYPFCDEEGQVIHVLGIVSAIPQPPPVADPTAAQTVHAELAALRGNLRQRFGQQTLVCKGPATTRMLNQIELAQHCQAAVFLQGEPGTGKQHLARVIHYGGDTKNTAFVAVDCRKLAASEIDRTVTRLLEAATDPAARGLGISAGALFLGHVEHLPRDVQRRIVKAHDGEEPPALRLFSSSCFPLAEAVEREDLLFELQALLTTVTIEVPPLRDRPEDLLLLAQHFLEDINRRGEKQVGGFARAVVKLFTEYNWPGNLAELFKVVGETHVAATGEMVLPADLPFRFRTGFDAQHLPPVEQFTSIPLEQLTSEYETELIQRALRQCKQNKSQAADLLQINRAKLYRRMEVLGIDDADPGEEE</sequence>
<dbReference type="EMBL" id="CP036276">
    <property type="protein sequence ID" value="QDU42160.1"/>
    <property type="molecule type" value="Genomic_DNA"/>
</dbReference>
<dbReference type="SUPFAM" id="SSF46689">
    <property type="entry name" value="Homeodomain-like"/>
    <property type="match status" value="1"/>
</dbReference>
<dbReference type="SUPFAM" id="SSF55785">
    <property type="entry name" value="PYP-like sensor domain (PAS domain)"/>
    <property type="match status" value="1"/>
</dbReference>
<dbReference type="PROSITE" id="PS50112">
    <property type="entry name" value="PAS"/>
    <property type="match status" value="1"/>
</dbReference>
<dbReference type="Pfam" id="PF25601">
    <property type="entry name" value="AAA_lid_14"/>
    <property type="match status" value="1"/>
</dbReference>
<evidence type="ECO:0000313" key="7">
    <source>
        <dbReference type="EMBL" id="QDU42160.1"/>
    </source>
</evidence>
<evidence type="ECO:0000256" key="2">
    <source>
        <dbReference type="ARBA" id="ARBA00022840"/>
    </source>
</evidence>
<organism evidence="7 8">
    <name type="scientific">Symmachiella dynata</name>
    <dbReference type="NCBI Taxonomy" id="2527995"/>
    <lineage>
        <taxon>Bacteria</taxon>
        <taxon>Pseudomonadati</taxon>
        <taxon>Planctomycetota</taxon>
        <taxon>Planctomycetia</taxon>
        <taxon>Planctomycetales</taxon>
        <taxon>Planctomycetaceae</taxon>
        <taxon>Symmachiella</taxon>
    </lineage>
</organism>
<dbReference type="RefSeq" id="WP_145374240.1">
    <property type="nucleotide sequence ID" value="NZ_CP036276.1"/>
</dbReference>
<dbReference type="KEGG" id="sdyn:Mal52_06150"/>
<dbReference type="Gene3D" id="1.10.8.60">
    <property type="match status" value="1"/>
</dbReference>
<dbReference type="PRINTS" id="PR01590">
    <property type="entry name" value="HTHFIS"/>
</dbReference>
<protein>
    <submittedName>
        <fullName evidence="7">Transcriptional regulatory protein ZraR</fullName>
    </submittedName>
</protein>
<dbReference type="GO" id="GO:0005524">
    <property type="term" value="F:ATP binding"/>
    <property type="evidence" value="ECO:0007669"/>
    <property type="project" value="UniProtKB-KW"/>
</dbReference>
<dbReference type="Proteomes" id="UP000319383">
    <property type="component" value="Chromosome"/>
</dbReference>
<dbReference type="InterPro" id="IPR002197">
    <property type="entry name" value="HTH_Fis"/>
</dbReference>
<keyword evidence="4" id="KW-0804">Transcription</keyword>
<dbReference type="AlphaFoldDB" id="A0A517ZI52"/>
<gene>
    <name evidence="7" type="primary">zraR_3</name>
    <name evidence="7" type="ORF">Mal52_06150</name>
</gene>
<dbReference type="InterPro" id="IPR000014">
    <property type="entry name" value="PAS"/>
</dbReference>
<dbReference type="Pfam" id="PF02954">
    <property type="entry name" value="HTH_8"/>
    <property type="match status" value="1"/>
</dbReference>
<dbReference type="Gene3D" id="1.10.10.60">
    <property type="entry name" value="Homeodomain-like"/>
    <property type="match status" value="1"/>
</dbReference>
<dbReference type="InterPro" id="IPR035965">
    <property type="entry name" value="PAS-like_dom_sf"/>
</dbReference>
<keyword evidence="3" id="KW-0805">Transcription regulation</keyword>
<evidence type="ECO:0000256" key="1">
    <source>
        <dbReference type="ARBA" id="ARBA00022741"/>
    </source>
</evidence>
<reference evidence="7 8" key="1">
    <citation type="submission" date="2019-02" db="EMBL/GenBank/DDBJ databases">
        <title>Deep-cultivation of Planctomycetes and their phenomic and genomic characterization uncovers novel biology.</title>
        <authorList>
            <person name="Wiegand S."/>
            <person name="Jogler M."/>
            <person name="Boedeker C."/>
            <person name="Pinto D."/>
            <person name="Vollmers J."/>
            <person name="Rivas-Marin E."/>
            <person name="Kohn T."/>
            <person name="Peeters S.H."/>
            <person name="Heuer A."/>
            <person name="Rast P."/>
            <person name="Oberbeckmann S."/>
            <person name="Bunk B."/>
            <person name="Jeske O."/>
            <person name="Meyerdierks A."/>
            <person name="Storesund J.E."/>
            <person name="Kallscheuer N."/>
            <person name="Luecker S."/>
            <person name="Lage O.M."/>
            <person name="Pohl T."/>
            <person name="Merkel B.J."/>
            <person name="Hornburger P."/>
            <person name="Mueller R.-W."/>
            <person name="Bruemmer F."/>
            <person name="Labrenz M."/>
            <person name="Spormann A.M."/>
            <person name="Op den Camp H."/>
            <person name="Overmann J."/>
            <person name="Amann R."/>
            <person name="Jetten M.S.M."/>
            <person name="Mascher T."/>
            <person name="Medema M.H."/>
            <person name="Devos D.P."/>
            <person name="Kaster A.-K."/>
            <person name="Ovreas L."/>
            <person name="Rohde M."/>
            <person name="Galperin M.Y."/>
            <person name="Jogler C."/>
        </authorList>
    </citation>
    <scope>NUCLEOTIDE SEQUENCE [LARGE SCALE GENOMIC DNA]</scope>
    <source>
        <strain evidence="7 8">Mal52</strain>
    </source>
</reference>
<name>A0A517ZI52_9PLAN</name>
<dbReference type="InterPro" id="IPR027417">
    <property type="entry name" value="P-loop_NTPase"/>
</dbReference>
<evidence type="ECO:0000259" key="5">
    <source>
        <dbReference type="PROSITE" id="PS50045"/>
    </source>
</evidence>
<dbReference type="Gene3D" id="3.40.50.300">
    <property type="entry name" value="P-loop containing nucleotide triphosphate hydrolases"/>
    <property type="match status" value="1"/>
</dbReference>